<feature type="domain" description="Protein kinase" evidence="9">
    <location>
        <begin position="82"/>
        <end position="431"/>
    </location>
</feature>
<dbReference type="Pfam" id="PF00069">
    <property type="entry name" value="Pkinase"/>
    <property type="match status" value="1"/>
</dbReference>
<dbReference type="SUPFAM" id="SSF56112">
    <property type="entry name" value="Protein kinase-like (PK-like)"/>
    <property type="match status" value="1"/>
</dbReference>
<dbReference type="PROSITE" id="PS50011">
    <property type="entry name" value="PROTEIN_KINASE_DOM"/>
    <property type="match status" value="1"/>
</dbReference>
<comment type="catalytic activity">
    <reaction evidence="7">
        <text>L-threonyl-[protein] + ATP = O-phospho-L-threonyl-[protein] + ADP + H(+)</text>
        <dbReference type="Rhea" id="RHEA:46608"/>
        <dbReference type="Rhea" id="RHEA-COMP:11060"/>
        <dbReference type="Rhea" id="RHEA-COMP:11605"/>
        <dbReference type="ChEBI" id="CHEBI:15378"/>
        <dbReference type="ChEBI" id="CHEBI:30013"/>
        <dbReference type="ChEBI" id="CHEBI:30616"/>
        <dbReference type="ChEBI" id="CHEBI:61977"/>
        <dbReference type="ChEBI" id="CHEBI:456216"/>
        <dbReference type="EC" id="2.7.11.1"/>
    </reaction>
</comment>
<keyword evidence="6" id="KW-0067">ATP-binding</keyword>
<evidence type="ECO:0000256" key="5">
    <source>
        <dbReference type="ARBA" id="ARBA00022777"/>
    </source>
</evidence>
<evidence type="ECO:0000256" key="4">
    <source>
        <dbReference type="ARBA" id="ARBA00022741"/>
    </source>
</evidence>
<accession>A0A4Z1K404</accession>
<evidence type="ECO:0000256" key="6">
    <source>
        <dbReference type="ARBA" id="ARBA00022840"/>
    </source>
</evidence>
<organism evidence="10 11">
    <name type="scientific">Botrytis elliptica</name>
    <dbReference type="NCBI Taxonomy" id="278938"/>
    <lineage>
        <taxon>Eukaryota</taxon>
        <taxon>Fungi</taxon>
        <taxon>Dikarya</taxon>
        <taxon>Ascomycota</taxon>
        <taxon>Pezizomycotina</taxon>
        <taxon>Leotiomycetes</taxon>
        <taxon>Helotiales</taxon>
        <taxon>Sclerotiniaceae</taxon>
        <taxon>Botrytis</taxon>
    </lineage>
</organism>
<comment type="catalytic activity">
    <reaction evidence="8">
        <text>L-seryl-[protein] + ATP = O-phospho-L-seryl-[protein] + ADP + H(+)</text>
        <dbReference type="Rhea" id="RHEA:17989"/>
        <dbReference type="Rhea" id="RHEA-COMP:9863"/>
        <dbReference type="Rhea" id="RHEA-COMP:11604"/>
        <dbReference type="ChEBI" id="CHEBI:15378"/>
        <dbReference type="ChEBI" id="CHEBI:29999"/>
        <dbReference type="ChEBI" id="CHEBI:30616"/>
        <dbReference type="ChEBI" id="CHEBI:83421"/>
        <dbReference type="ChEBI" id="CHEBI:456216"/>
        <dbReference type="EC" id="2.7.11.1"/>
    </reaction>
</comment>
<dbReference type="InterPro" id="IPR011009">
    <property type="entry name" value="Kinase-like_dom_sf"/>
</dbReference>
<proteinExistence type="predicted"/>
<name>A0A4Z1K404_9HELO</name>
<sequence length="569" mass="65507">MAAVPQEENVPVGGAVIIDVNVDVDEDTDSSTEGGWQDVGISTLTGQSDSMAVRVLRAFRANTIRQNKWFKDNPHNLTGDNIEIDACIASGSFGLVFRAENKDTRSEGKPGIKYAIKISKLRLESEANLDYDMGSDTSPILTRTSEASVVDPKEMKELSLSSKRGREITTFLQYIKSGHPNVTNMAGWAEFDILGNPFSLIVLEICDLGTLLDMVHEFRERDEFIPEGFIWHAFEQLFSGLAFLHGEHPDYITKPEFAGRLEMTVARDIKANNVFIQSLPANSPPNTYPTVKLGDFGESLHLPRHGSRDYNFGNSTCDPPDNKMSAKYDVWSVGSMIYMVARRGRYANRGCSLVDSSGKVIKFHRANPEQKELLLAARNNESRFEPINEHLTLQLETEIRWAMTLNRFDRPSAVEVYLRVQKLNDQRKKFMYRELPSWAPELQLQREFKPLELVKMNWMIEDAEDRDFLFEYSGGLMVQRTERERNRVRRRIAEQHAMVQRRKNEKQREVDLRAGIKDHEELDRARRRVVEQEEIGKVNNERKEYGGWLRSGHKRRKLEYHRGRAHWVD</sequence>
<evidence type="ECO:0000313" key="11">
    <source>
        <dbReference type="Proteomes" id="UP000297229"/>
    </source>
</evidence>
<dbReference type="PANTHER" id="PTHR43671:SF98">
    <property type="entry name" value="SERINE_THREONINE-PROTEIN KINASE NEK11"/>
    <property type="match status" value="1"/>
</dbReference>
<evidence type="ECO:0000256" key="2">
    <source>
        <dbReference type="ARBA" id="ARBA00022527"/>
    </source>
</evidence>
<dbReference type="SMART" id="SM00220">
    <property type="entry name" value="S_TKc"/>
    <property type="match status" value="1"/>
</dbReference>
<protein>
    <recommendedName>
        <fullName evidence="1">non-specific serine/threonine protein kinase</fullName>
        <ecNumber evidence="1">2.7.11.1</ecNumber>
    </recommendedName>
</protein>
<dbReference type="PANTHER" id="PTHR43671">
    <property type="entry name" value="SERINE/THREONINE-PROTEIN KINASE NEK"/>
    <property type="match status" value="1"/>
</dbReference>
<comment type="caution">
    <text evidence="10">The sequence shown here is derived from an EMBL/GenBank/DDBJ whole genome shotgun (WGS) entry which is preliminary data.</text>
</comment>
<evidence type="ECO:0000256" key="7">
    <source>
        <dbReference type="ARBA" id="ARBA00047899"/>
    </source>
</evidence>
<dbReference type="Gene3D" id="1.10.510.10">
    <property type="entry name" value="Transferase(Phosphotransferase) domain 1"/>
    <property type="match status" value="1"/>
</dbReference>
<evidence type="ECO:0000256" key="1">
    <source>
        <dbReference type="ARBA" id="ARBA00012513"/>
    </source>
</evidence>
<reference evidence="10 11" key="1">
    <citation type="submission" date="2017-12" db="EMBL/GenBank/DDBJ databases">
        <title>Comparative genomics of Botrytis spp.</title>
        <authorList>
            <person name="Valero-Jimenez C.A."/>
            <person name="Tapia P."/>
            <person name="Veloso J."/>
            <person name="Silva-Moreno E."/>
            <person name="Staats M."/>
            <person name="Valdes J.H."/>
            <person name="Van Kan J.A.L."/>
        </authorList>
    </citation>
    <scope>NUCLEOTIDE SEQUENCE [LARGE SCALE GENOMIC DNA]</scope>
    <source>
        <strain evidence="10 11">Be9601</strain>
    </source>
</reference>
<dbReference type="AlphaFoldDB" id="A0A4Z1K404"/>
<evidence type="ECO:0000256" key="3">
    <source>
        <dbReference type="ARBA" id="ARBA00022679"/>
    </source>
</evidence>
<dbReference type="EC" id="2.7.11.1" evidence="1"/>
<dbReference type="STRING" id="278938.A0A4Z1K404"/>
<dbReference type="GO" id="GO:0004674">
    <property type="term" value="F:protein serine/threonine kinase activity"/>
    <property type="evidence" value="ECO:0007669"/>
    <property type="project" value="UniProtKB-KW"/>
</dbReference>
<evidence type="ECO:0000259" key="9">
    <source>
        <dbReference type="PROSITE" id="PS50011"/>
    </source>
</evidence>
<dbReference type="GO" id="GO:0005634">
    <property type="term" value="C:nucleus"/>
    <property type="evidence" value="ECO:0007669"/>
    <property type="project" value="TreeGrafter"/>
</dbReference>
<keyword evidence="2" id="KW-0723">Serine/threonine-protein kinase</keyword>
<evidence type="ECO:0000256" key="8">
    <source>
        <dbReference type="ARBA" id="ARBA00048679"/>
    </source>
</evidence>
<dbReference type="Proteomes" id="UP000297229">
    <property type="component" value="Unassembled WGS sequence"/>
</dbReference>
<dbReference type="InterPro" id="IPR000719">
    <property type="entry name" value="Prot_kinase_dom"/>
</dbReference>
<dbReference type="InterPro" id="IPR050660">
    <property type="entry name" value="NEK_Ser/Thr_kinase"/>
</dbReference>
<keyword evidence="5" id="KW-0418">Kinase</keyword>
<evidence type="ECO:0000313" key="10">
    <source>
        <dbReference type="EMBL" id="TGO78730.1"/>
    </source>
</evidence>
<dbReference type="GO" id="GO:0005524">
    <property type="term" value="F:ATP binding"/>
    <property type="evidence" value="ECO:0007669"/>
    <property type="project" value="UniProtKB-KW"/>
</dbReference>
<gene>
    <name evidence="10" type="ORF">BELL_0056g00220</name>
</gene>
<keyword evidence="11" id="KW-1185">Reference proteome</keyword>
<keyword evidence="4" id="KW-0547">Nucleotide-binding</keyword>
<keyword evidence="3" id="KW-0808">Transferase</keyword>
<dbReference type="EMBL" id="PQXM01000056">
    <property type="protein sequence ID" value="TGO78730.1"/>
    <property type="molecule type" value="Genomic_DNA"/>
</dbReference>